<keyword evidence="2" id="KW-0472">Membrane</keyword>
<keyword evidence="2" id="KW-0812">Transmembrane</keyword>
<organism evidence="4 5">
    <name type="scientific">candidate division WS5 bacterium</name>
    <dbReference type="NCBI Taxonomy" id="2093353"/>
    <lineage>
        <taxon>Bacteria</taxon>
        <taxon>candidate division WS5</taxon>
    </lineage>
</organism>
<dbReference type="Gene3D" id="3.10.350.10">
    <property type="entry name" value="LysM domain"/>
    <property type="match status" value="1"/>
</dbReference>
<reference evidence="4 5" key="1">
    <citation type="journal article" date="2017" name="ISME J.">
        <title>Energy and carbon metabolisms in a deep terrestrial subsurface fluid microbial community.</title>
        <authorList>
            <person name="Momper L."/>
            <person name="Jungbluth S.P."/>
            <person name="Lee M.D."/>
            <person name="Amend J.P."/>
        </authorList>
    </citation>
    <scope>NUCLEOTIDE SEQUENCE [LARGE SCALE GENOMIC DNA]</scope>
    <source>
        <strain evidence="4">SURF_29</strain>
    </source>
</reference>
<sequence>MKKPKLSSGLHEELKKHSKKDSKRRLIANGLVVLAIIVFAILAKVFIFRGDIKISDEGTKTPAEKIENQPEVKNEEPKTEKPPATAPAEPQTPAPAEQPKEEAYTVYVVKEGDTMSGVANANGMSSSQLMEYNGLVDITLMPGQNLKIPKN</sequence>
<feature type="transmembrane region" description="Helical" evidence="2">
    <location>
        <begin position="26"/>
        <end position="47"/>
    </location>
</feature>
<keyword evidence="2" id="KW-1133">Transmembrane helix</keyword>
<evidence type="ECO:0000256" key="2">
    <source>
        <dbReference type="SAM" id="Phobius"/>
    </source>
</evidence>
<dbReference type="SUPFAM" id="SSF54106">
    <property type="entry name" value="LysM domain"/>
    <property type="match status" value="1"/>
</dbReference>
<dbReference type="CDD" id="cd00118">
    <property type="entry name" value="LysM"/>
    <property type="match status" value="1"/>
</dbReference>
<dbReference type="AlphaFoldDB" id="A0A419DAK6"/>
<dbReference type="PANTHER" id="PTHR33734">
    <property type="entry name" value="LYSM DOMAIN-CONTAINING GPI-ANCHORED PROTEIN 2"/>
    <property type="match status" value="1"/>
</dbReference>
<gene>
    <name evidence="4" type="ORF">C4544_07130</name>
</gene>
<dbReference type="SMART" id="SM00257">
    <property type="entry name" value="LysM"/>
    <property type="match status" value="1"/>
</dbReference>
<dbReference type="PROSITE" id="PS51782">
    <property type="entry name" value="LYSM"/>
    <property type="match status" value="1"/>
</dbReference>
<feature type="compositionally biased region" description="Low complexity" evidence="1">
    <location>
        <begin position="82"/>
        <end position="97"/>
    </location>
</feature>
<accession>A0A419DAK6</accession>
<feature type="region of interest" description="Disordered" evidence="1">
    <location>
        <begin position="57"/>
        <end position="101"/>
    </location>
</feature>
<name>A0A419DAK6_9BACT</name>
<evidence type="ECO:0000313" key="4">
    <source>
        <dbReference type="EMBL" id="RJO60108.1"/>
    </source>
</evidence>
<comment type="caution">
    <text evidence="4">The sequence shown here is derived from an EMBL/GenBank/DDBJ whole genome shotgun (WGS) entry which is preliminary data.</text>
</comment>
<dbReference type="InterPro" id="IPR036779">
    <property type="entry name" value="LysM_dom_sf"/>
</dbReference>
<protein>
    <submittedName>
        <fullName evidence="4">LysM peptidoglycan-binding domain-containing protein</fullName>
    </submittedName>
</protein>
<feature type="region of interest" description="Disordered" evidence="1">
    <location>
        <begin position="1"/>
        <end position="21"/>
    </location>
</feature>
<evidence type="ECO:0000259" key="3">
    <source>
        <dbReference type="PROSITE" id="PS51782"/>
    </source>
</evidence>
<evidence type="ECO:0000313" key="5">
    <source>
        <dbReference type="Proteomes" id="UP000285655"/>
    </source>
</evidence>
<evidence type="ECO:0000256" key="1">
    <source>
        <dbReference type="SAM" id="MobiDB-lite"/>
    </source>
</evidence>
<dbReference type="Pfam" id="PF01476">
    <property type="entry name" value="LysM"/>
    <property type="match status" value="1"/>
</dbReference>
<dbReference type="InterPro" id="IPR018392">
    <property type="entry name" value="LysM"/>
</dbReference>
<feature type="compositionally biased region" description="Basic and acidic residues" evidence="1">
    <location>
        <begin position="57"/>
        <end position="81"/>
    </location>
</feature>
<feature type="domain" description="LysM" evidence="3">
    <location>
        <begin position="105"/>
        <end position="148"/>
    </location>
</feature>
<dbReference type="EMBL" id="QZJW01000055">
    <property type="protein sequence ID" value="RJO60108.1"/>
    <property type="molecule type" value="Genomic_DNA"/>
</dbReference>
<dbReference type="GO" id="GO:0008932">
    <property type="term" value="F:lytic endotransglycosylase activity"/>
    <property type="evidence" value="ECO:0007669"/>
    <property type="project" value="TreeGrafter"/>
</dbReference>
<dbReference type="PANTHER" id="PTHR33734:SF22">
    <property type="entry name" value="MEMBRANE-BOUND LYTIC MUREIN TRANSGLYCOSYLASE D"/>
    <property type="match status" value="1"/>
</dbReference>
<dbReference type="Proteomes" id="UP000285655">
    <property type="component" value="Unassembled WGS sequence"/>
</dbReference>
<proteinExistence type="predicted"/>